<gene>
    <name evidence="2" type="ORF">ABID37_004457</name>
</gene>
<evidence type="ECO:0000313" key="2">
    <source>
        <dbReference type="EMBL" id="MET3794217.1"/>
    </source>
</evidence>
<dbReference type="EMBL" id="JBEPML010000022">
    <property type="protein sequence ID" value="MET3794217.1"/>
    <property type="molecule type" value="Genomic_DNA"/>
</dbReference>
<reference evidence="2 3" key="1">
    <citation type="submission" date="2024-06" db="EMBL/GenBank/DDBJ databases">
        <title>Genomic Encyclopedia of Type Strains, Phase IV (KMG-IV): sequencing the most valuable type-strain genomes for metagenomic binning, comparative biology and taxonomic classification.</title>
        <authorList>
            <person name="Goeker M."/>
        </authorList>
    </citation>
    <scope>NUCLEOTIDE SEQUENCE [LARGE SCALE GENOMIC DNA]</scope>
    <source>
        <strain evidence="2 3">DSM 27865</strain>
    </source>
</reference>
<accession>A0ABV2N5X9</accession>
<dbReference type="InterPro" id="IPR037523">
    <property type="entry name" value="VOC_core"/>
</dbReference>
<proteinExistence type="predicted"/>
<dbReference type="SUPFAM" id="SSF54593">
    <property type="entry name" value="Glyoxalase/Bleomycin resistance protein/Dihydroxybiphenyl dioxygenase"/>
    <property type="match status" value="1"/>
</dbReference>
<dbReference type="RefSeq" id="WP_354198775.1">
    <property type="nucleotide sequence ID" value="NZ_JBEPML010000022.1"/>
</dbReference>
<comment type="caution">
    <text evidence="2">The sequence shown here is derived from an EMBL/GenBank/DDBJ whole genome shotgun (WGS) entry which is preliminary data.</text>
</comment>
<name>A0ABV2N5X9_9HYPH</name>
<feature type="domain" description="VOC" evidence="1">
    <location>
        <begin position="4"/>
        <end position="120"/>
    </location>
</feature>
<dbReference type="InterPro" id="IPR029068">
    <property type="entry name" value="Glyas_Bleomycin-R_OHBP_Dase"/>
</dbReference>
<keyword evidence="3" id="KW-1185">Reference proteome</keyword>
<evidence type="ECO:0000259" key="1">
    <source>
        <dbReference type="PROSITE" id="PS51819"/>
    </source>
</evidence>
<dbReference type="Proteomes" id="UP001549076">
    <property type="component" value="Unassembled WGS sequence"/>
</dbReference>
<sequence length="129" mass="14422">MSVDFNHTILSAKDSQASAHFLAEMLSLPEPKQWGPFWMVTTDNSANLDYMDVDHEIVSQHYAFLVDDASFDAILARIQTGSLPHWADPGRRTLGLNHHDGGRGLYFDDLNGHLLEVITRPYGSGGWQP</sequence>
<organism evidence="2 3">
    <name type="scientific">Aquamicrobium terrae</name>
    <dbReference type="NCBI Taxonomy" id="1324945"/>
    <lineage>
        <taxon>Bacteria</taxon>
        <taxon>Pseudomonadati</taxon>
        <taxon>Pseudomonadota</taxon>
        <taxon>Alphaproteobacteria</taxon>
        <taxon>Hyphomicrobiales</taxon>
        <taxon>Phyllobacteriaceae</taxon>
        <taxon>Aquamicrobium</taxon>
    </lineage>
</organism>
<dbReference type="CDD" id="cd08351">
    <property type="entry name" value="ChaP_like"/>
    <property type="match status" value="1"/>
</dbReference>
<protein>
    <submittedName>
        <fullName evidence="2">Catechol 2,3-dioxygenase-like lactoylglutathione lyase family enzyme</fullName>
    </submittedName>
</protein>
<dbReference type="PROSITE" id="PS51819">
    <property type="entry name" value="VOC"/>
    <property type="match status" value="1"/>
</dbReference>
<dbReference type="Gene3D" id="3.10.180.10">
    <property type="entry name" value="2,3-Dihydroxybiphenyl 1,2-Dioxygenase, domain 1"/>
    <property type="match status" value="1"/>
</dbReference>
<evidence type="ECO:0000313" key="3">
    <source>
        <dbReference type="Proteomes" id="UP001549076"/>
    </source>
</evidence>